<dbReference type="InterPro" id="IPR002213">
    <property type="entry name" value="UDP_glucos_trans"/>
</dbReference>
<sequence>MKDSSSTSEENNATNILPIPPALEFPFPQNSTESSQAPSKAPSILAPHHASVRSRNPLVDNGAPTPTKAPGPPSLGRAPEAPRPQAKRRFKSERPVPLQRTSTYLRPRRGYTGHVPTLLNTAAAGHTSDDESSSSDDESEMKLASRPSNRSGRSPSTRGRAGSVPEADENGRRRSGGGQFGKFSVGNENYKTKGKVSKRDGRLNISVNETNNHGYLAHALGATLQHHFKRPDDDDELELERTLSPLHEEDNIRRPDLVARLSALSARPSLDGDTSRPPLNIVIMVIGSRGDIQPFLKLGKLLKEDHGHRVRIATHPAFKKFVEQDSDLEFFSVGGDPAELMAFMVKNPGLMPSVSTVRAGEVGRRRDAMFEMFQGFWRACINATDDETLPANLKMMGGKHPFVADAIIANPPSFAHVHCAERLGVPLHLMFTFPYSPTQQFPHPLANIKKSNVDTNYTNFMSYPLVEMMTWQGLGDLVNRFRVKTLGLEPVSTLWAPGQLFRLEVPYTYMWSPGLIPKPTDWGPEIDIAGFVFLDLASSFKPPETLAKFLDTGEPPVYIGFGSIVVDDPDKFTSLIFEAVEKAGVRALVSKGWGGLGDEGHTPDNIYMLENTPHDWLFPRVSAVVHHGGAGTTAVGLKCGKPTMIVPFFGDQPFWGAMVARAGAGAHQATPYKKLSADALAEGIQQCLTPEAKKAAEKIAKSIAAEGDGAKNAVESFHRHLPMRGDHSMRCSILPDRVAVWTLKSSNLRLSALAAQVLIEKKKIQWKDLRLCRHYEWNDFEGPGEPLTGAGAALANSAGGIAKGLGGMPVRWAKSIRKKEKREQRQKERRGSQAQRRDGGMKSYSQSNGHADKKKGPEDEEGGTDGDLPHGGKLVAESHLPEPHTLLDRAHDDVEKHGKQQDGELAKPTMNNAPVSDDYVTSDIGSERSDEHPGQDLVQDLAEDTGHGFAKTGEALAKAPMDLSLAIAQGFHNAPRLYGDTTVRTPPRISGFHSGLRAAGSEFTFGVYDGVTGLVLQPYHGARKNGALGFVQGVGKGIGGFVLKDLAAIIGPFGYTLKGVHKELIKGRQPTAFIRKARMIQGGKDAQALDGEAKQRELTKIDAAWRIVSEIRKEDEAQKAEGLKGRVALLKEKRKMGKNDTYETVGHAKKALETKQEERRERKSVAIARNSGEERRGSKILKKKGSLFMSGTTKRGNSKNRESIDGKPKGADREIKREVLDLSNEKVSVDSSVGTGERNGTLNVAA</sequence>
<evidence type="ECO:0000256" key="2">
    <source>
        <dbReference type="SAM" id="MobiDB-lite"/>
    </source>
</evidence>
<feature type="compositionally biased region" description="Basic and acidic residues" evidence="2">
    <location>
        <begin position="1199"/>
        <end position="1228"/>
    </location>
</feature>
<evidence type="ECO:0000259" key="3">
    <source>
        <dbReference type="Pfam" id="PF03033"/>
    </source>
</evidence>
<evidence type="ECO:0008006" key="7">
    <source>
        <dbReference type="Google" id="ProtNLM"/>
    </source>
</evidence>
<feature type="compositionally biased region" description="Polar residues" evidence="2">
    <location>
        <begin position="1229"/>
        <end position="1246"/>
    </location>
</feature>
<evidence type="ECO:0000256" key="1">
    <source>
        <dbReference type="ARBA" id="ARBA00022679"/>
    </source>
</evidence>
<evidence type="ECO:0000259" key="4">
    <source>
        <dbReference type="Pfam" id="PF06722"/>
    </source>
</evidence>
<dbReference type="FunFam" id="3.40.50.2000:FF:000009">
    <property type="entry name" value="Sterol 3-beta-glucosyltransferase UGT80A2"/>
    <property type="match status" value="1"/>
</dbReference>
<keyword evidence="6" id="KW-1185">Reference proteome</keyword>
<feature type="compositionally biased region" description="Low complexity" evidence="2">
    <location>
        <begin position="144"/>
        <end position="163"/>
    </location>
</feature>
<dbReference type="PANTHER" id="PTHR48050:SF5">
    <property type="entry name" value="UDP-GLUCOSE,STEROL TRANSFERASE"/>
    <property type="match status" value="1"/>
</dbReference>
<dbReference type="Pfam" id="PF06722">
    <property type="entry name" value="EryCIII-like_C"/>
    <property type="match status" value="1"/>
</dbReference>
<feature type="compositionally biased region" description="Polar residues" evidence="2">
    <location>
        <begin position="28"/>
        <end position="38"/>
    </location>
</feature>
<dbReference type="AlphaFoldDB" id="A0A8H6C820"/>
<dbReference type="Proteomes" id="UP000593566">
    <property type="component" value="Unassembled WGS sequence"/>
</dbReference>
<dbReference type="Gene3D" id="3.40.50.2000">
    <property type="entry name" value="Glycogen Phosphorylase B"/>
    <property type="match status" value="2"/>
</dbReference>
<feature type="region of interest" description="Disordered" evidence="2">
    <location>
        <begin position="1"/>
        <end position="202"/>
    </location>
</feature>
<feature type="domain" description="Glycosyltransferase family 28 N-terminal" evidence="3">
    <location>
        <begin position="281"/>
        <end position="439"/>
    </location>
</feature>
<feature type="region of interest" description="Disordered" evidence="2">
    <location>
        <begin position="894"/>
        <end position="935"/>
    </location>
</feature>
<dbReference type="EMBL" id="JACCJB010000022">
    <property type="protein sequence ID" value="KAF6218321.1"/>
    <property type="molecule type" value="Genomic_DNA"/>
</dbReference>
<dbReference type="RefSeq" id="XP_037147756.1">
    <property type="nucleotide sequence ID" value="XM_037296575.1"/>
</dbReference>
<name>A0A8H6C820_9LECA</name>
<feature type="region of interest" description="Disordered" evidence="2">
    <location>
        <begin position="810"/>
        <end position="876"/>
    </location>
</feature>
<organism evidence="5 6">
    <name type="scientific">Letharia lupina</name>
    <dbReference type="NCBI Taxonomy" id="560253"/>
    <lineage>
        <taxon>Eukaryota</taxon>
        <taxon>Fungi</taxon>
        <taxon>Dikarya</taxon>
        <taxon>Ascomycota</taxon>
        <taxon>Pezizomycotina</taxon>
        <taxon>Lecanoromycetes</taxon>
        <taxon>OSLEUM clade</taxon>
        <taxon>Lecanoromycetidae</taxon>
        <taxon>Lecanorales</taxon>
        <taxon>Lecanorineae</taxon>
        <taxon>Parmeliaceae</taxon>
        <taxon>Letharia</taxon>
    </lineage>
</organism>
<dbReference type="GO" id="GO:0016906">
    <property type="term" value="F:sterol 3-beta-glucosyltransferase activity"/>
    <property type="evidence" value="ECO:0007669"/>
    <property type="project" value="UniProtKB-ARBA"/>
</dbReference>
<dbReference type="GeneID" id="59334073"/>
<gene>
    <name evidence="5" type="ORF">HO133_005668</name>
</gene>
<dbReference type="SUPFAM" id="SSF53756">
    <property type="entry name" value="UDP-Glycosyltransferase/glycogen phosphorylase"/>
    <property type="match status" value="1"/>
</dbReference>
<evidence type="ECO:0000313" key="6">
    <source>
        <dbReference type="Proteomes" id="UP000593566"/>
    </source>
</evidence>
<feature type="region of interest" description="Disordered" evidence="2">
    <location>
        <begin position="1150"/>
        <end position="1246"/>
    </location>
</feature>
<feature type="compositionally biased region" description="Basic and acidic residues" evidence="2">
    <location>
        <begin position="894"/>
        <end position="905"/>
    </location>
</feature>
<comment type="caution">
    <text evidence="5">The sequence shown here is derived from an EMBL/GenBank/DDBJ whole genome shotgun (WGS) entry which is preliminary data.</text>
</comment>
<dbReference type="PANTHER" id="PTHR48050">
    <property type="entry name" value="STEROL 3-BETA-GLUCOSYLTRANSFERASE"/>
    <property type="match status" value="1"/>
</dbReference>
<proteinExistence type="predicted"/>
<dbReference type="InterPro" id="IPR050426">
    <property type="entry name" value="Glycosyltransferase_28"/>
</dbReference>
<evidence type="ECO:0000313" key="5">
    <source>
        <dbReference type="EMBL" id="KAF6218321.1"/>
    </source>
</evidence>
<dbReference type="Pfam" id="PF03033">
    <property type="entry name" value="Glyco_transf_28"/>
    <property type="match status" value="1"/>
</dbReference>
<accession>A0A8H6C820</accession>
<feature type="domain" description="Erythromycin biosynthesis protein CIII-like C-terminal" evidence="4">
    <location>
        <begin position="599"/>
        <end position="706"/>
    </location>
</feature>
<feature type="compositionally biased region" description="Basic and acidic residues" evidence="2">
    <location>
        <begin position="925"/>
        <end position="934"/>
    </location>
</feature>
<dbReference type="FunFam" id="3.40.50.2000:FF:000100">
    <property type="entry name" value="Glycosyltransferase family 1 protein"/>
    <property type="match status" value="1"/>
</dbReference>
<feature type="compositionally biased region" description="Basic and acidic residues" evidence="2">
    <location>
        <begin position="1150"/>
        <end position="1164"/>
    </location>
</feature>
<protein>
    <recommendedName>
        <fullName evidence="7">Glycosyltransferase family 28 N-terminal domain-containing protein</fullName>
    </recommendedName>
</protein>
<dbReference type="InterPro" id="IPR004276">
    <property type="entry name" value="GlycoTrans_28_N"/>
</dbReference>
<feature type="compositionally biased region" description="Acidic residues" evidence="2">
    <location>
        <begin position="130"/>
        <end position="139"/>
    </location>
</feature>
<dbReference type="InterPro" id="IPR010610">
    <property type="entry name" value="EryCIII-like_C"/>
</dbReference>
<keyword evidence="1" id="KW-0808">Transferase</keyword>
<dbReference type="CDD" id="cd03784">
    <property type="entry name" value="GT1_Gtf-like"/>
    <property type="match status" value="1"/>
</dbReference>
<feature type="compositionally biased region" description="Low complexity" evidence="2">
    <location>
        <begin position="1"/>
        <end position="15"/>
    </location>
</feature>
<dbReference type="GO" id="GO:0005975">
    <property type="term" value="P:carbohydrate metabolic process"/>
    <property type="evidence" value="ECO:0007669"/>
    <property type="project" value="InterPro"/>
</dbReference>
<feature type="compositionally biased region" description="Basic and acidic residues" evidence="2">
    <location>
        <begin position="821"/>
        <end position="840"/>
    </location>
</feature>
<reference evidence="5 6" key="1">
    <citation type="journal article" date="2020" name="Genomics">
        <title>Complete, high-quality genomes from long-read metagenomic sequencing of two wolf lichen thalli reveals enigmatic genome architecture.</title>
        <authorList>
            <person name="McKenzie S.K."/>
            <person name="Walston R.F."/>
            <person name="Allen J.L."/>
        </authorList>
    </citation>
    <scope>NUCLEOTIDE SEQUENCE [LARGE SCALE GENOMIC DNA]</scope>
    <source>
        <strain evidence="5">WasteWater1</strain>
    </source>
</reference>